<evidence type="ECO:0000313" key="3">
    <source>
        <dbReference type="Proteomes" id="UP000198636"/>
    </source>
</evidence>
<proteinExistence type="predicted"/>
<keyword evidence="3" id="KW-1185">Reference proteome</keyword>
<dbReference type="SUPFAM" id="SSF50341">
    <property type="entry name" value="CheW-like"/>
    <property type="match status" value="1"/>
</dbReference>
<feature type="domain" description="CheW-like" evidence="1">
    <location>
        <begin position="15"/>
        <end position="154"/>
    </location>
</feature>
<sequence length="161" mass="17891">MNNEKKILLDSGTSELEIVEFKIGDSYFGINEAKIKEIIGYSKIVIIPSSYPGIKGIFKPSESVITIVDLSKYFNLQFSKDDGHSLFIITYFNKTVIIFPVDSVIGIHRLSMDKIEKPNGTTCGVEGVVAGIAKNNNKFINILDIEKILIANSDKIEMQIS</sequence>
<organism evidence="2 3">
    <name type="scientific">Alkaliphilus peptidifermentans DSM 18978</name>
    <dbReference type="NCBI Taxonomy" id="1120976"/>
    <lineage>
        <taxon>Bacteria</taxon>
        <taxon>Bacillati</taxon>
        <taxon>Bacillota</taxon>
        <taxon>Clostridia</taxon>
        <taxon>Peptostreptococcales</taxon>
        <taxon>Natronincolaceae</taxon>
        <taxon>Alkaliphilus</taxon>
    </lineage>
</organism>
<dbReference type="Pfam" id="PF01584">
    <property type="entry name" value="CheW"/>
    <property type="match status" value="1"/>
</dbReference>
<dbReference type="RefSeq" id="WP_176759132.1">
    <property type="nucleotide sequence ID" value="NZ_FMUS01000043.1"/>
</dbReference>
<dbReference type="InterPro" id="IPR036061">
    <property type="entry name" value="CheW-like_dom_sf"/>
</dbReference>
<dbReference type="AlphaFoldDB" id="A0A1G5L8L0"/>
<dbReference type="EMBL" id="FMUS01000043">
    <property type="protein sequence ID" value="SCZ09237.1"/>
    <property type="molecule type" value="Genomic_DNA"/>
</dbReference>
<dbReference type="GO" id="GO:0007165">
    <property type="term" value="P:signal transduction"/>
    <property type="evidence" value="ECO:0007669"/>
    <property type="project" value="InterPro"/>
</dbReference>
<dbReference type="GO" id="GO:0006935">
    <property type="term" value="P:chemotaxis"/>
    <property type="evidence" value="ECO:0007669"/>
    <property type="project" value="InterPro"/>
</dbReference>
<reference evidence="2 3" key="1">
    <citation type="submission" date="2016-10" db="EMBL/GenBank/DDBJ databases">
        <authorList>
            <person name="de Groot N.N."/>
        </authorList>
    </citation>
    <scope>NUCLEOTIDE SEQUENCE [LARGE SCALE GENOMIC DNA]</scope>
    <source>
        <strain evidence="2 3">DSM 18978</strain>
    </source>
</reference>
<dbReference type="Gene3D" id="2.30.30.40">
    <property type="entry name" value="SH3 Domains"/>
    <property type="match status" value="1"/>
</dbReference>
<dbReference type="InterPro" id="IPR002545">
    <property type="entry name" value="CheW-lke_dom"/>
</dbReference>
<dbReference type="PANTHER" id="PTHR47233:SF3">
    <property type="entry name" value="CHEMOTAXIS PROTEIN CHEV"/>
    <property type="match status" value="1"/>
</dbReference>
<gene>
    <name evidence="2" type="ORF">SAMN03080606_04185</name>
</gene>
<dbReference type="PANTHER" id="PTHR47233">
    <property type="entry name" value="CHEMOTAXIS PROTEIN CHEV"/>
    <property type="match status" value="1"/>
</dbReference>
<evidence type="ECO:0000259" key="1">
    <source>
        <dbReference type="PROSITE" id="PS50851"/>
    </source>
</evidence>
<dbReference type="STRING" id="1120976.SAMN03080606_04185"/>
<evidence type="ECO:0000313" key="2">
    <source>
        <dbReference type="EMBL" id="SCZ09237.1"/>
    </source>
</evidence>
<name>A0A1G5L8L0_9FIRM</name>
<accession>A0A1G5L8L0</accession>
<dbReference type="SMART" id="SM00260">
    <property type="entry name" value="CheW"/>
    <property type="match status" value="1"/>
</dbReference>
<dbReference type="PROSITE" id="PS50851">
    <property type="entry name" value="CHEW"/>
    <property type="match status" value="1"/>
</dbReference>
<dbReference type="Gene3D" id="2.40.50.180">
    <property type="entry name" value="CheA-289, Domain 4"/>
    <property type="match status" value="1"/>
</dbReference>
<dbReference type="Proteomes" id="UP000198636">
    <property type="component" value="Unassembled WGS sequence"/>
</dbReference>
<protein>
    <submittedName>
        <fullName evidence="2">Chemotaxis signal transduction protein</fullName>
    </submittedName>
</protein>